<dbReference type="InParanoid" id="A0A024GFE4"/>
<dbReference type="EMBL" id="CAIX01000102">
    <property type="protein sequence ID" value="CCI45604.1"/>
    <property type="molecule type" value="Genomic_DNA"/>
</dbReference>
<organism evidence="3 4">
    <name type="scientific">Albugo candida</name>
    <dbReference type="NCBI Taxonomy" id="65357"/>
    <lineage>
        <taxon>Eukaryota</taxon>
        <taxon>Sar</taxon>
        <taxon>Stramenopiles</taxon>
        <taxon>Oomycota</taxon>
        <taxon>Peronosporomycetes</taxon>
        <taxon>Albuginales</taxon>
        <taxon>Albuginaceae</taxon>
        <taxon>Albugo</taxon>
    </lineage>
</organism>
<protein>
    <recommendedName>
        <fullName evidence="5">RxLR effector protein</fullName>
    </recommendedName>
</protein>
<evidence type="ECO:0000256" key="1">
    <source>
        <dbReference type="SAM" id="MobiDB-lite"/>
    </source>
</evidence>
<accession>A0A024GFE4</accession>
<dbReference type="AlphaFoldDB" id="A0A024GFE4"/>
<reference evidence="3 4" key="1">
    <citation type="submission" date="2012-05" db="EMBL/GenBank/DDBJ databases">
        <title>Recombination and specialization in a pathogen metapopulation.</title>
        <authorList>
            <person name="Gardiner A."/>
            <person name="Kemen E."/>
            <person name="Schultz-Larsen T."/>
            <person name="MacLean D."/>
            <person name="Van Oosterhout C."/>
            <person name="Jones J.D.G."/>
        </authorList>
    </citation>
    <scope>NUCLEOTIDE SEQUENCE [LARGE SCALE GENOMIC DNA]</scope>
    <source>
        <strain evidence="3 4">Ac Nc2</strain>
    </source>
</reference>
<evidence type="ECO:0000256" key="2">
    <source>
        <dbReference type="SAM" id="SignalP"/>
    </source>
</evidence>
<feature type="compositionally biased region" description="Polar residues" evidence="1">
    <location>
        <begin position="85"/>
        <end position="94"/>
    </location>
</feature>
<name>A0A024GFE4_9STRA</name>
<feature type="compositionally biased region" description="Basic and acidic residues" evidence="1">
    <location>
        <begin position="220"/>
        <end position="239"/>
    </location>
</feature>
<keyword evidence="2" id="KW-0732">Signal</keyword>
<evidence type="ECO:0008006" key="5">
    <source>
        <dbReference type="Google" id="ProtNLM"/>
    </source>
</evidence>
<evidence type="ECO:0000313" key="4">
    <source>
        <dbReference type="Proteomes" id="UP000053237"/>
    </source>
</evidence>
<evidence type="ECO:0000313" key="3">
    <source>
        <dbReference type="EMBL" id="CCI45604.1"/>
    </source>
</evidence>
<keyword evidence="4" id="KW-1185">Reference proteome</keyword>
<feature type="compositionally biased region" description="Basic and acidic residues" evidence="1">
    <location>
        <begin position="115"/>
        <end position="132"/>
    </location>
</feature>
<comment type="caution">
    <text evidence="3">The sequence shown here is derived from an EMBL/GenBank/DDBJ whole genome shotgun (WGS) entry which is preliminary data.</text>
</comment>
<dbReference type="Proteomes" id="UP000053237">
    <property type="component" value="Unassembled WGS sequence"/>
</dbReference>
<feature type="signal peptide" evidence="2">
    <location>
        <begin position="1"/>
        <end position="27"/>
    </location>
</feature>
<sequence>MKNIVVNHYKILIVLTLTNLVAQWVTSFQIVEQPLDTQEWKNNRVSRNLRSRFFKSSKINPNEDTFTGKRTKNFILTSKDWGDPITSSESSNGVSGRKSEPKVGLLPRTPLGKVNSKEKDKLTSPKIPERSFLKRVRSSSLWQWGKRKPPPTVESGKDSSQASPETSEEIVLPPTRGTKYRPSVPTIPEDPELEDAETSQLKRIPSEKIKPSLPTIPEDPELKDAERSQLERIPTEKKKPALQTKPEGSTLENAERSQLKRIKKRGFFEKFAQKFKRKRKDEING</sequence>
<gene>
    <name evidence="3" type="ORF">BN9_065010</name>
</gene>
<feature type="region of interest" description="Disordered" evidence="1">
    <location>
        <begin position="85"/>
        <end position="258"/>
    </location>
</feature>
<feature type="chain" id="PRO_5001529628" description="RxLR effector protein" evidence="2">
    <location>
        <begin position="28"/>
        <end position="285"/>
    </location>
</feature>
<proteinExistence type="predicted"/>